<comment type="subcellular location">
    <subcellularLocation>
        <location evidence="9">Cytoplasm</location>
    </subcellularLocation>
</comment>
<feature type="active site" description="Proton donor" evidence="9 10">
    <location>
        <position position="58"/>
    </location>
</feature>
<evidence type="ECO:0000256" key="3">
    <source>
        <dbReference type="ARBA" id="ARBA00022793"/>
    </source>
</evidence>
<dbReference type="SUPFAM" id="SSF50692">
    <property type="entry name" value="ADC-like"/>
    <property type="match status" value="1"/>
</dbReference>
<evidence type="ECO:0000256" key="6">
    <source>
        <dbReference type="ARBA" id="ARBA00023239"/>
    </source>
</evidence>
<evidence type="ECO:0000256" key="9">
    <source>
        <dbReference type="HAMAP-Rule" id="MF_00446"/>
    </source>
</evidence>
<dbReference type="Pfam" id="PF02261">
    <property type="entry name" value="Asp_decarbox"/>
    <property type="match status" value="1"/>
</dbReference>
<comment type="subunit">
    <text evidence="9">Heterooctamer of four alpha and four beta subunits.</text>
</comment>
<evidence type="ECO:0000256" key="7">
    <source>
        <dbReference type="ARBA" id="ARBA00023270"/>
    </source>
</evidence>
<sequence length="123" mass="13519">MHRIFLKAKLHRVTTTASEVDYEGSCEIDSILLDAAGIGAFEQIQIYNINNGNRFTTYAIRGKDNSGVISVNGAAAHKAQVGDLLIIASYASYNEIEIKNYMPTLCYVDDKNILTKVDTSISL</sequence>
<feature type="active site" description="Schiff-base intermediate with substrate; via pyruvic acid" evidence="9 10">
    <location>
        <position position="25"/>
    </location>
</feature>
<evidence type="ECO:0000256" key="4">
    <source>
        <dbReference type="ARBA" id="ARBA00022813"/>
    </source>
</evidence>
<organism evidence="14 15">
    <name type="scientific">Bathymodiolus azoricus thioautotrophic gill symbiont</name>
    <dbReference type="NCBI Taxonomy" id="235205"/>
    <lineage>
        <taxon>Bacteria</taxon>
        <taxon>Pseudomonadati</taxon>
        <taxon>Pseudomonadota</taxon>
        <taxon>Gammaproteobacteria</taxon>
        <taxon>sulfur-oxidizing symbionts</taxon>
    </lineage>
</organism>
<comment type="similarity">
    <text evidence="9">Belongs to the PanD family.</text>
</comment>
<comment type="PTM">
    <text evidence="9 12">Is synthesized initially as an inactive proenzyme, which is activated by self-cleavage at a specific serine bond to produce a beta-subunit with a hydroxyl group at its C-terminus and an alpha-subunit with a pyruvoyl group at its N-terminus.</text>
</comment>
<protein>
    <recommendedName>
        <fullName evidence="9">Aspartate 1-decarboxylase</fullName>
        <ecNumber evidence="9">4.1.1.11</ecNumber>
    </recommendedName>
    <alternativeName>
        <fullName evidence="9">Aspartate alpha-decarboxylase</fullName>
    </alternativeName>
    <component>
        <recommendedName>
            <fullName evidence="9">Aspartate 1-decarboxylase beta chain</fullName>
        </recommendedName>
    </component>
    <component>
        <recommendedName>
            <fullName evidence="9">Aspartate 1-decarboxylase alpha chain</fullName>
        </recommendedName>
    </component>
</protein>
<keyword evidence="7 9" id="KW-0704">Schiff base</keyword>
<gene>
    <name evidence="9" type="primary">panD</name>
    <name evidence="14" type="ORF">BAZSYMB_SCAFFOLD00019_11</name>
</gene>
<evidence type="ECO:0000256" key="1">
    <source>
        <dbReference type="ARBA" id="ARBA00022490"/>
    </source>
</evidence>
<evidence type="ECO:0000256" key="8">
    <source>
        <dbReference type="ARBA" id="ARBA00023317"/>
    </source>
</evidence>
<dbReference type="NCBIfam" id="TIGR00223">
    <property type="entry name" value="panD"/>
    <property type="match status" value="1"/>
</dbReference>
<feature type="chain" id="PRO_5013993951" description="Aspartate 1-decarboxylase beta chain" evidence="9 13">
    <location>
        <begin position="1"/>
        <end position="24"/>
    </location>
</feature>
<dbReference type="AlphaFoldDB" id="A0A1H6LDE5"/>
<dbReference type="CDD" id="cd06919">
    <property type="entry name" value="Asp_decarbox"/>
    <property type="match status" value="1"/>
</dbReference>
<dbReference type="Gene3D" id="2.40.40.20">
    <property type="match status" value="1"/>
</dbReference>
<dbReference type="GO" id="GO:0005829">
    <property type="term" value="C:cytosol"/>
    <property type="evidence" value="ECO:0007669"/>
    <property type="project" value="TreeGrafter"/>
</dbReference>
<accession>A0A1H6LDE5</accession>
<dbReference type="PANTHER" id="PTHR21012">
    <property type="entry name" value="ASPARTATE 1-DECARBOXYLASE"/>
    <property type="match status" value="1"/>
</dbReference>
<keyword evidence="2 9" id="KW-0566">Pantothenate biosynthesis</keyword>
<keyword evidence="1 9" id="KW-0963">Cytoplasm</keyword>
<dbReference type="EMBL" id="CVUD02000167">
    <property type="protein sequence ID" value="SEH84138.1"/>
    <property type="molecule type" value="Genomic_DNA"/>
</dbReference>
<dbReference type="GO" id="GO:0006523">
    <property type="term" value="P:alanine biosynthetic process"/>
    <property type="evidence" value="ECO:0007669"/>
    <property type="project" value="InterPro"/>
</dbReference>
<reference evidence="15" key="1">
    <citation type="submission" date="2016-06" db="EMBL/GenBank/DDBJ databases">
        <authorList>
            <person name="Petersen J."/>
            <person name="Sayavedra L."/>
        </authorList>
    </citation>
    <scope>NUCLEOTIDE SEQUENCE [LARGE SCALE GENOMIC DNA]</scope>
    <source>
        <strain evidence="15">BazSymB</strain>
    </source>
</reference>
<evidence type="ECO:0000256" key="10">
    <source>
        <dbReference type="PIRSR" id="PIRSR006246-1"/>
    </source>
</evidence>
<dbReference type="Proteomes" id="UP000198559">
    <property type="component" value="Unassembled WGS sequence"/>
</dbReference>
<dbReference type="UniPathway" id="UPA00028">
    <property type="reaction ID" value="UER00002"/>
</dbReference>
<comment type="catalytic activity">
    <reaction evidence="9">
        <text>L-aspartate + H(+) = beta-alanine + CO2</text>
        <dbReference type="Rhea" id="RHEA:19497"/>
        <dbReference type="ChEBI" id="CHEBI:15378"/>
        <dbReference type="ChEBI" id="CHEBI:16526"/>
        <dbReference type="ChEBI" id="CHEBI:29991"/>
        <dbReference type="ChEBI" id="CHEBI:57966"/>
        <dbReference type="EC" id="4.1.1.11"/>
    </reaction>
</comment>
<evidence type="ECO:0000313" key="14">
    <source>
        <dbReference type="EMBL" id="SEH84138.1"/>
    </source>
</evidence>
<keyword evidence="6 9" id="KW-0456">Lyase</keyword>
<comment type="pathway">
    <text evidence="9">Cofactor biosynthesis; (R)-pantothenate biosynthesis; beta-alanine from L-aspartate: step 1/1.</text>
</comment>
<dbReference type="GO" id="GO:0004068">
    <property type="term" value="F:aspartate 1-decarboxylase activity"/>
    <property type="evidence" value="ECO:0007669"/>
    <property type="project" value="UniProtKB-UniRule"/>
</dbReference>
<dbReference type="PIRSF" id="PIRSF006246">
    <property type="entry name" value="Asp_decarbox"/>
    <property type="match status" value="1"/>
</dbReference>
<evidence type="ECO:0000313" key="15">
    <source>
        <dbReference type="Proteomes" id="UP000198559"/>
    </source>
</evidence>
<feature type="binding site" evidence="9 11">
    <location>
        <begin position="73"/>
        <end position="75"/>
    </location>
    <ligand>
        <name>substrate</name>
    </ligand>
</feature>
<keyword evidence="5 9" id="KW-0865">Zymogen</keyword>
<dbReference type="PANTHER" id="PTHR21012:SF0">
    <property type="entry name" value="ASPARTATE 1-DECARBOXYLASE"/>
    <property type="match status" value="1"/>
</dbReference>
<keyword evidence="4 9" id="KW-0068">Autocatalytic cleavage</keyword>
<evidence type="ECO:0000256" key="11">
    <source>
        <dbReference type="PIRSR" id="PIRSR006246-2"/>
    </source>
</evidence>
<comment type="function">
    <text evidence="9">Catalyzes the pyruvoyl-dependent decarboxylation of aspartate to produce beta-alanine.</text>
</comment>
<feature type="modified residue" description="Pyruvic acid (Ser)" evidence="9 12">
    <location>
        <position position="25"/>
    </location>
</feature>
<evidence type="ECO:0000256" key="5">
    <source>
        <dbReference type="ARBA" id="ARBA00023145"/>
    </source>
</evidence>
<evidence type="ECO:0000256" key="13">
    <source>
        <dbReference type="PIRSR" id="PIRSR006246-5"/>
    </source>
</evidence>
<dbReference type="HAMAP" id="MF_00446">
    <property type="entry name" value="PanD"/>
    <property type="match status" value="1"/>
</dbReference>
<dbReference type="EC" id="4.1.1.11" evidence="9"/>
<evidence type="ECO:0000256" key="12">
    <source>
        <dbReference type="PIRSR" id="PIRSR006246-3"/>
    </source>
</evidence>
<feature type="chain" id="PRO_5013993950" description="Aspartate 1-decarboxylase alpha chain" evidence="9 13">
    <location>
        <begin position="25"/>
        <end position="123"/>
    </location>
</feature>
<dbReference type="InterPro" id="IPR003190">
    <property type="entry name" value="Asp_decarbox"/>
</dbReference>
<keyword evidence="3 9" id="KW-0210">Decarboxylase</keyword>
<name>A0A1H6LDE5_9GAMM</name>
<dbReference type="InterPro" id="IPR009010">
    <property type="entry name" value="Asp_de-COase-like_dom_sf"/>
</dbReference>
<dbReference type="GO" id="GO:0015940">
    <property type="term" value="P:pantothenate biosynthetic process"/>
    <property type="evidence" value="ECO:0007669"/>
    <property type="project" value="UniProtKB-UniRule"/>
</dbReference>
<proteinExistence type="inferred from homology"/>
<feature type="binding site" evidence="9 11">
    <location>
        <position position="57"/>
    </location>
    <ligand>
        <name>substrate</name>
    </ligand>
</feature>
<keyword evidence="8 9" id="KW-0670">Pyruvate</keyword>
<comment type="cofactor">
    <cofactor evidence="9 10">
        <name>pyruvate</name>
        <dbReference type="ChEBI" id="CHEBI:15361"/>
    </cofactor>
    <text evidence="9 10">Binds 1 pyruvoyl group covalently per subunit.</text>
</comment>
<dbReference type="STRING" id="235205.BAZSYMB_SCAFFOLD00019_11"/>
<evidence type="ECO:0000256" key="2">
    <source>
        <dbReference type="ARBA" id="ARBA00022655"/>
    </source>
</evidence>